<evidence type="ECO:0000256" key="10">
    <source>
        <dbReference type="SAM" id="MobiDB-lite"/>
    </source>
</evidence>
<feature type="binding site" evidence="9">
    <location>
        <begin position="249"/>
        <end position="252"/>
    </location>
    <ligand>
        <name>GTP</name>
        <dbReference type="ChEBI" id="CHEBI:37565"/>
    </ligand>
</feature>
<dbReference type="InterPro" id="IPR036891">
    <property type="entry name" value="Signal_recog_part_SRP54_M_sf"/>
</dbReference>
<dbReference type="Pfam" id="PF00448">
    <property type="entry name" value="SRP54"/>
    <property type="match status" value="1"/>
</dbReference>
<sequence length="451" mass="49956">MAFEGLADRLQNTIQKIKGKGKVTEQDVKEMTREVRLALLEADVNFKVVKDFVKNVKERAVGQEVMESLTPGQQVIKIVKDELSQLMGGEESKIAVADRPPTVIMMVGLQGAGKTTTTGKLANLLRKKYNRKPLLVAADIYRPAAIDQLETLGKQLNMPVYSQGTDISPVEIAKQGLEKAKEEHLDYVLIDTAGRLHIDGELMDELVQIKEAVNPDEIFLVVDAMTGQDAVNVAESFNDQLDVSGVVLTKLDGDTRGGAALSIKAVTNKPIKFAGMGEKLDQLEVFHPERMASRILGMGDVLSLIEKAQENVDEKRAKELEEKMRSASFTFDDFLEQMGQVKNMGPLEDLIGMIPGANKMKGLKNMEIDEKQISHVEAIIQSMTAKERQDPSIINAGRRKRIAKGAGRSVSEVNRLLKQFEDMKKMMKQMTNMQSGKKGKKGKGLKFPFPF</sequence>
<dbReference type="RefSeq" id="WP_390197120.1">
    <property type="nucleotide sequence ID" value="NZ_JBHSDV010000001.1"/>
</dbReference>
<feature type="region of interest" description="Disordered" evidence="10">
    <location>
        <begin position="431"/>
        <end position="451"/>
    </location>
</feature>
<dbReference type="SMART" id="SM00962">
    <property type="entry name" value="SRP54"/>
    <property type="match status" value="1"/>
</dbReference>
<comment type="subunit">
    <text evidence="9">Part of the signal recognition particle protein translocation system, which is composed of SRP and FtsY.</text>
</comment>
<comment type="catalytic activity">
    <reaction evidence="8 9">
        <text>GTP + H2O = GDP + phosphate + H(+)</text>
        <dbReference type="Rhea" id="RHEA:19669"/>
        <dbReference type="ChEBI" id="CHEBI:15377"/>
        <dbReference type="ChEBI" id="CHEBI:15378"/>
        <dbReference type="ChEBI" id="CHEBI:37565"/>
        <dbReference type="ChEBI" id="CHEBI:43474"/>
        <dbReference type="ChEBI" id="CHEBI:58189"/>
        <dbReference type="EC" id="3.6.5.4"/>
    </reaction>
</comment>
<reference evidence="13" key="1">
    <citation type="journal article" date="2019" name="Int. J. Syst. Evol. Microbiol.">
        <title>The Global Catalogue of Microorganisms (GCM) 10K type strain sequencing project: providing services to taxonomists for standard genome sequencing and annotation.</title>
        <authorList>
            <consortium name="The Broad Institute Genomics Platform"/>
            <consortium name="The Broad Institute Genome Sequencing Center for Infectious Disease"/>
            <person name="Wu L."/>
            <person name="Ma J."/>
        </authorList>
    </citation>
    <scope>NUCLEOTIDE SEQUENCE [LARGE SCALE GENOMIC DNA]</scope>
    <source>
        <strain evidence="13">KACC 14058</strain>
    </source>
</reference>
<feature type="domain" description="SRP54-type proteins GTP-binding" evidence="11">
    <location>
        <begin position="270"/>
        <end position="283"/>
    </location>
</feature>
<dbReference type="InterPro" id="IPR027417">
    <property type="entry name" value="P-loop_NTPase"/>
</dbReference>
<evidence type="ECO:0000313" key="12">
    <source>
        <dbReference type="EMBL" id="MFC4387373.1"/>
    </source>
</evidence>
<dbReference type="InterPro" id="IPR000897">
    <property type="entry name" value="SRP54_GTPase_dom"/>
</dbReference>
<keyword evidence="7 9" id="KW-0687">Ribonucleoprotein</keyword>
<proteinExistence type="inferred from homology"/>
<dbReference type="Gene3D" id="3.40.50.300">
    <property type="entry name" value="P-loop containing nucleotide triphosphate hydrolases"/>
    <property type="match status" value="1"/>
</dbReference>
<dbReference type="SUPFAM" id="SSF52540">
    <property type="entry name" value="P-loop containing nucleoside triphosphate hydrolases"/>
    <property type="match status" value="1"/>
</dbReference>
<dbReference type="PANTHER" id="PTHR11564">
    <property type="entry name" value="SIGNAL RECOGNITION PARTICLE 54K PROTEIN SRP54"/>
    <property type="match status" value="1"/>
</dbReference>
<dbReference type="InterPro" id="IPR003593">
    <property type="entry name" value="AAA+_ATPase"/>
</dbReference>
<evidence type="ECO:0000256" key="6">
    <source>
        <dbReference type="ARBA" id="ARBA00023135"/>
    </source>
</evidence>
<keyword evidence="9" id="KW-0963">Cytoplasm</keyword>
<keyword evidence="13" id="KW-1185">Reference proteome</keyword>
<dbReference type="SMART" id="SM00382">
    <property type="entry name" value="AAA"/>
    <property type="match status" value="1"/>
</dbReference>
<evidence type="ECO:0000259" key="11">
    <source>
        <dbReference type="PROSITE" id="PS00300"/>
    </source>
</evidence>
<evidence type="ECO:0000256" key="3">
    <source>
        <dbReference type="ARBA" id="ARBA00022801"/>
    </source>
</evidence>
<organism evidence="12 13">
    <name type="scientific">Gracilibacillus marinus</name>
    <dbReference type="NCBI Taxonomy" id="630535"/>
    <lineage>
        <taxon>Bacteria</taxon>
        <taxon>Bacillati</taxon>
        <taxon>Bacillota</taxon>
        <taxon>Bacilli</taxon>
        <taxon>Bacillales</taxon>
        <taxon>Bacillaceae</taxon>
        <taxon>Gracilibacillus</taxon>
    </lineage>
</organism>
<dbReference type="Pfam" id="PF02978">
    <property type="entry name" value="SRP_SPB"/>
    <property type="match status" value="1"/>
</dbReference>
<keyword evidence="4 9" id="KW-0694">RNA-binding</keyword>
<keyword evidence="3 9" id="KW-0378">Hydrolase</keyword>
<comment type="function">
    <text evidence="9">Involved in targeting and insertion of nascent membrane proteins into the cytoplasmic membrane. Binds to the hydrophobic signal sequence of the ribosome-nascent chain (RNC) as it emerges from the ribosomes. The SRP-RNC complex is then targeted to the cytoplasmic membrane where it interacts with the SRP receptor FtsY.</text>
</comment>
<feature type="binding site" evidence="9">
    <location>
        <begin position="108"/>
        <end position="115"/>
    </location>
    <ligand>
        <name>GTP</name>
        <dbReference type="ChEBI" id="CHEBI:37565"/>
    </ligand>
</feature>
<dbReference type="InterPro" id="IPR004125">
    <property type="entry name" value="Signal_recog_particle_SRP54_M"/>
</dbReference>
<dbReference type="Gene3D" id="1.10.260.30">
    <property type="entry name" value="Signal recognition particle, SRP54 subunit, M-domain"/>
    <property type="match status" value="1"/>
</dbReference>
<gene>
    <name evidence="9 12" type="primary">ffh</name>
    <name evidence="12" type="ORF">ACFOZ1_06055</name>
</gene>
<keyword evidence="5 9" id="KW-0342">GTP-binding</keyword>
<dbReference type="SMART" id="SM00963">
    <property type="entry name" value="SRP54_N"/>
    <property type="match status" value="1"/>
</dbReference>
<evidence type="ECO:0000256" key="2">
    <source>
        <dbReference type="ARBA" id="ARBA00022741"/>
    </source>
</evidence>
<dbReference type="InterPro" id="IPR042101">
    <property type="entry name" value="SRP54_N_sf"/>
</dbReference>
<evidence type="ECO:0000256" key="9">
    <source>
        <dbReference type="HAMAP-Rule" id="MF_00306"/>
    </source>
</evidence>
<name>A0ABV8VX65_9BACI</name>
<accession>A0ABV8VX65</accession>
<dbReference type="PROSITE" id="PS00300">
    <property type="entry name" value="SRP54"/>
    <property type="match status" value="1"/>
</dbReference>
<comment type="similarity">
    <text evidence="1 9">Belongs to the GTP-binding SRP family. SRP54 subfamily.</text>
</comment>
<keyword evidence="2 9" id="KW-0547">Nucleotide-binding</keyword>
<keyword evidence="6 9" id="KW-0733">Signal recognition particle</keyword>
<dbReference type="Proteomes" id="UP001595880">
    <property type="component" value="Unassembled WGS sequence"/>
</dbReference>
<evidence type="ECO:0000256" key="7">
    <source>
        <dbReference type="ARBA" id="ARBA00023274"/>
    </source>
</evidence>
<dbReference type="SUPFAM" id="SSF47446">
    <property type="entry name" value="Signal peptide-binding domain"/>
    <property type="match status" value="1"/>
</dbReference>
<dbReference type="InterPro" id="IPR022941">
    <property type="entry name" value="SRP54"/>
</dbReference>
<dbReference type="PANTHER" id="PTHR11564:SF5">
    <property type="entry name" value="SIGNAL RECOGNITION PARTICLE SUBUNIT SRP54"/>
    <property type="match status" value="1"/>
</dbReference>
<comment type="subcellular location">
    <subcellularLocation>
        <location evidence="9">Cytoplasm</location>
    </subcellularLocation>
    <text evidence="9">The SRP-RNC complex is targeted to the cytoplasmic membrane.</text>
</comment>
<dbReference type="NCBIfam" id="TIGR00959">
    <property type="entry name" value="ffh"/>
    <property type="match status" value="1"/>
</dbReference>
<evidence type="ECO:0000256" key="8">
    <source>
        <dbReference type="ARBA" id="ARBA00048027"/>
    </source>
</evidence>
<dbReference type="InterPro" id="IPR013822">
    <property type="entry name" value="Signal_recog_particl_SRP54_hlx"/>
</dbReference>
<dbReference type="Gene3D" id="1.20.120.140">
    <property type="entry name" value="Signal recognition particle SRP54, nucleotide-binding domain"/>
    <property type="match status" value="1"/>
</dbReference>
<evidence type="ECO:0000256" key="5">
    <source>
        <dbReference type="ARBA" id="ARBA00023134"/>
    </source>
</evidence>
<dbReference type="Pfam" id="PF02881">
    <property type="entry name" value="SRP54_N"/>
    <property type="match status" value="1"/>
</dbReference>
<comment type="domain">
    <text evidence="9">Composed of three domains: the N-terminal N domain, which is responsible for interactions with the ribosome, the central G domain, which binds GTP, and the C-terminal M domain, which binds the RNA and the signal sequence of the RNC.</text>
</comment>
<dbReference type="EMBL" id="JBHSDV010000001">
    <property type="protein sequence ID" value="MFC4387373.1"/>
    <property type="molecule type" value="Genomic_DNA"/>
</dbReference>
<protein>
    <recommendedName>
        <fullName evidence="9">Signal recognition particle protein</fullName>
        <ecNumber evidence="9">3.6.5.4</ecNumber>
    </recommendedName>
    <alternativeName>
        <fullName evidence="9">Fifty-four homolog</fullName>
    </alternativeName>
</protein>
<comment type="caution">
    <text evidence="12">The sequence shown here is derived from an EMBL/GenBank/DDBJ whole genome shotgun (WGS) entry which is preliminary data.</text>
</comment>
<dbReference type="HAMAP" id="MF_00306">
    <property type="entry name" value="SRP54"/>
    <property type="match status" value="1"/>
</dbReference>
<evidence type="ECO:0000256" key="1">
    <source>
        <dbReference type="ARBA" id="ARBA00005450"/>
    </source>
</evidence>
<feature type="binding site" evidence="9">
    <location>
        <begin position="191"/>
        <end position="195"/>
    </location>
    <ligand>
        <name>GTP</name>
        <dbReference type="ChEBI" id="CHEBI:37565"/>
    </ligand>
</feature>
<dbReference type="EC" id="3.6.5.4" evidence="9"/>
<dbReference type="CDD" id="cd18539">
    <property type="entry name" value="SRP_G"/>
    <property type="match status" value="1"/>
</dbReference>
<dbReference type="InterPro" id="IPR004780">
    <property type="entry name" value="SRP"/>
</dbReference>
<evidence type="ECO:0000256" key="4">
    <source>
        <dbReference type="ARBA" id="ARBA00022884"/>
    </source>
</evidence>
<evidence type="ECO:0000313" key="13">
    <source>
        <dbReference type="Proteomes" id="UP001595880"/>
    </source>
</evidence>